<protein>
    <submittedName>
        <fullName evidence="1">Uncharacterized protein</fullName>
    </submittedName>
</protein>
<accession>A0A117JJ55</accession>
<keyword evidence="2" id="KW-1185">Reference proteome</keyword>
<gene>
    <name evidence="1" type="ORF">AU192_24720</name>
</gene>
<dbReference type="Proteomes" id="UP000053707">
    <property type="component" value="Unassembled WGS sequence"/>
</dbReference>
<name>A0A117JJ55_9MYCO</name>
<evidence type="ECO:0000313" key="1">
    <source>
        <dbReference type="EMBL" id="KUI13388.1"/>
    </source>
</evidence>
<organism evidence="1 2">
    <name type="scientific">Mycobacterium lehmannii</name>
    <dbReference type="NCBI Taxonomy" id="2048550"/>
    <lineage>
        <taxon>Bacteria</taxon>
        <taxon>Bacillati</taxon>
        <taxon>Actinomycetota</taxon>
        <taxon>Actinomycetes</taxon>
        <taxon>Mycobacteriales</taxon>
        <taxon>Mycobacteriaceae</taxon>
        <taxon>Mycobacterium</taxon>
    </lineage>
</organism>
<sequence length="134" mass="15317">MTAPDEIGEHRPDKYRGWLVFAHLPKELQDAEDATQEADYRRSRLIGSVAAPMMRGPWARPATDAERTLLAHLGFTLPERLVTWVSYPTATVRKRRWPQLETVEPPWTQAELAGMAPSQQFMDQWADLTEGEES</sequence>
<evidence type="ECO:0000313" key="2">
    <source>
        <dbReference type="Proteomes" id="UP000053707"/>
    </source>
</evidence>
<proteinExistence type="predicted"/>
<dbReference type="RefSeq" id="WP_064397899.1">
    <property type="nucleotide sequence ID" value="NZ_LQIR01000029.1"/>
</dbReference>
<dbReference type="AlphaFoldDB" id="A0A117JJ55"/>
<comment type="caution">
    <text evidence="1">The sequence shown here is derived from an EMBL/GenBank/DDBJ whole genome shotgun (WGS) entry which is preliminary data.</text>
</comment>
<dbReference type="EMBL" id="LQIR01000029">
    <property type="protein sequence ID" value="KUI13388.1"/>
    <property type="molecule type" value="Genomic_DNA"/>
</dbReference>
<reference evidence="1 2" key="1">
    <citation type="submission" date="2016-01" db="EMBL/GenBank/DDBJ databases">
        <authorList>
            <consortium name="TB Trials Study Group"/>
            <person name="Sutton G."/>
            <person name="Brinkac L."/>
            <person name="Sanka R."/>
            <person name="Adams M."/>
            <person name="Lau E.L."/>
            <person name="Macaden R."/>
            <person name="Grewal H.M.S."/>
        </authorList>
    </citation>
    <scope>NUCLEOTIDE SEQUENCE [LARGE SCALE GENOMIC DNA]</scope>
    <source>
        <strain evidence="1 2">IS-1744</strain>
    </source>
</reference>